<comment type="caution">
    <text evidence="1">The sequence shown here is derived from an EMBL/GenBank/DDBJ whole genome shotgun (WGS) entry which is preliminary data.</text>
</comment>
<dbReference type="Proteomes" id="UP000474758">
    <property type="component" value="Unassembled WGS sequence"/>
</dbReference>
<protein>
    <submittedName>
        <fullName evidence="1">DUF2948 family protein</fullName>
    </submittedName>
</protein>
<name>A0A6M1TR33_9RHOB</name>
<accession>A0A6M1TR33</accession>
<dbReference type="Pfam" id="PF11164">
    <property type="entry name" value="DUF2948"/>
    <property type="match status" value="1"/>
</dbReference>
<gene>
    <name evidence="1" type="ORF">G5V65_17845</name>
</gene>
<proteinExistence type="predicted"/>
<keyword evidence="2" id="KW-1185">Reference proteome</keyword>
<reference evidence="1 2" key="1">
    <citation type="submission" date="2020-02" db="EMBL/GenBank/DDBJ databases">
        <title>Rhodobacter translucens sp. nov., a novel bacterium isolated from activated sludge.</title>
        <authorList>
            <person name="Liu J."/>
        </authorList>
    </citation>
    <scope>NUCLEOTIDE SEQUENCE [LARGE SCALE GENOMIC DNA]</scope>
    <source>
        <strain evidence="1 2">HX-7-19</strain>
    </source>
</reference>
<dbReference type="AlphaFoldDB" id="A0A6M1TR33"/>
<dbReference type="InterPro" id="IPR021335">
    <property type="entry name" value="DUF2948"/>
</dbReference>
<evidence type="ECO:0000313" key="2">
    <source>
        <dbReference type="Proteomes" id="UP000474758"/>
    </source>
</evidence>
<dbReference type="EMBL" id="JAALFE010000022">
    <property type="protein sequence ID" value="NGQ92759.1"/>
    <property type="molecule type" value="Genomic_DNA"/>
</dbReference>
<organism evidence="1 2">
    <name type="scientific">Paragemmobacter kunshanensis</name>
    <dbReference type="NCBI Taxonomy" id="2583234"/>
    <lineage>
        <taxon>Bacteria</taxon>
        <taxon>Pseudomonadati</taxon>
        <taxon>Pseudomonadota</taxon>
        <taxon>Alphaproteobacteria</taxon>
        <taxon>Rhodobacterales</taxon>
        <taxon>Paracoccaceae</taxon>
        <taxon>Paragemmobacter</taxon>
    </lineage>
</organism>
<dbReference type="RefSeq" id="WP_165052832.1">
    <property type="nucleotide sequence ID" value="NZ_JAALFE010000022.1"/>
</dbReference>
<evidence type="ECO:0000313" key="1">
    <source>
        <dbReference type="EMBL" id="NGQ92759.1"/>
    </source>
</evidence>
<sequence>MADARFEDGEIGPLNLVARDGEDLQVISALVQDAVLTGADLKWERSKRRFACLINRFRWEDRAAAEAARRPYERVRALLVIEDAGAVRSQGIDRGDPETVLSILSLAWEPGEDGTGAVTLVLAGDGAVRVEVEALEVTLHDVTRPYLAPSRKKPAHRD</sequence>